<protein>
    <submittedName>
        <fullName evidence="2">Uncharacterized protein</fullName>
    </submittedName>
</protein>
<sequence>MLAVACLQFGGDGNKGDEVVGSKSDEGEGGEVAGKKVGEGVEGQGVKEGGEIVEGLGEEGDDVDVSKGGESDEGGEEGVGVVINECGESDGGGEEGVRKWRGKLVGKVRKQYLMRLKVKALESNLRLRSLKKSMVKD</sequence>
<dbReference type="OrthoDB" id="1888602at2759"/>
<evidence type="ECO:0000256" key="1">
    <source>
        <dbReference type="SAM" id="MobiDB-lite"/>
    </source>
</evidence>
<dbReference type="AlphaFoldDB" id="A0A7J8UU02"/>
<accession>A0A7J8UU02</accession>
<feature type="compositionally biased region" description="Basic and acidic residues" evidence="1">
    <location>
        <begin position="14"/>
        <end position="26"/>
    </location>
</feature>
<feature type="region of interest" description="Disordered" evidence="1">
    <location>
        <begin position="9"/>
        <end position="78"/>
    </location>
</feature>
<evidence type="ECO:0000313" key="2">
    <source>
        <dbReference type="EMBL" id="MBA0653975.1"/>
    </source>
</evidence>
<comment type="caution">
    <text evidence="2">The sequence shown here is derived from an EMBL/GenBank/DDBJ whole genome shotgun (WGS) entry which is preliminary data.</text>
</comment>
<organism evidence="2 3">
    <name type="scientific">Gossypium klotzschianum</name>
    <dbReference type="NCBI Taxonomy" id="34286"/>
    <lineage>
        <taxon>Eukaryota</taxon>
        <taxon>Viridiplantae</taxon>
        <taxon>Streptophyta</taxon>
        <taxon>Embryophyta</taxon>
        <taxon>Tracheophyta</taxon>
        <taxon>Spermatophyta</taxon>
        <taxon>Magnoliopsida</taxon>
        <taxon>eudicotyledons</taxon>
        <taxon>Gunneridae</taxon>
        <taxon>Pentapetalae</taxon>
        <taxon>rosids</taxon>
        <taxon>malvids</taxon>
        <taxon>Malvales</taxon>
        <taxon>Malvaceae</taxon>
        <taxon>Malvoideae</taxon>
        <taxon>Gossypium</taxon>
    </lineage>
</organism>
<proteinExistence type="predicted"/>
<gene>
    <name evidence="2" type="ORF">Goklo_021069</name>
</gene>
<reference evidence="2 3" key="1">
    <citation type="journal article" date="2019" name="Genome Biol. Evol.">
        <title>Insights into the evolution of the New World diploid cottons (Gossypium, subgenus Houzingenia) based on genome sequencing.</title>
        <authorList>
            <person name="Grover C.E."/>
            <person name="Arick M.A. 2nd"/>
            <person name="Thrash A."/>
            <person name="Conover J.L."/>
            <person name="Sanders W.S."/>
            <person name="Peterson D.G."/>
            <person name="Frelichowski J.E."/>
            <person name="Scheffler J.A."/>
            <person name="Scheffler B.E."/>
            <person name="Wendel J.F."/>
        </authorList>
    </citation>
    <scope>NUCLEOTIDE SEQUENCE [LARGE SCALE GENOMIC DNA]</scope>
    <source>
        <strain evidence="2">57</strain>
        <tissue evidence="2">Leaf</tissue>
    </source>
</reference>
<dbReference type="EMBL" id="JABFAB010000007">
    <property type="protein sequence ID" value="MBA0653975.1"/>
    <property type="molecule type" value="Genomic_DNA"/>
</dbReference>
<keyword evidence="3" id="KW-1185">Reference proteome</keyword>
<evidence type="ECO:0000313" key="3">
    <source>
        <dbReference type="Proteomes" id="UP000593573"/>
    </source>
</evidence>
<dbReference type="Proteomes" id="UP000593573">
    <property type="component" value="Unassembled WGS sequence"/>
</dbReference>
<name>A0A7J8UU02_9ROSI</name>